<gene>
    <name evidence="1" type="ORF">MLD38_015456</name>
</gene>
<dbReference type="EMBL" id="CM042883">
    <property type="protein sequence ID" value="KAI4377898.1"/>
    <property type="molecule type" value="Genomic_DNA"/>
</dbReference>
<keyword evidence="2" id="KW-1185">Reference proteome</keyword>
<comment type="caution">
    <text evidence="1">The sequence shown here is derived from an EMBL/GenBank/DDBJ whole genome shotgun (WGS) entry which is preliminary data.</text>
</comment>
<protein>
    <submittedName>
        <fullName evidence="1">Uncharacterized protein</fullName>
    </submittedName>
</protein>
<reference evidence="2" key="1">
    <citation type="journal article" date="2023" name="Front. Plant Sci.">
        <title>Chromosomal-level genome assembly of Melastoma candidum provides insights into trichome evolution.</title>
        <authorList>
            <person name="Zhong Y."/>
            <person name="Wu W."/>
            <person name="Sun C."/>
            <person name="Zou P."/>
            <person name="Liu Y."/>
            <person name="Dai S."/>
            <person name="Zhou R."/>
        </authorList>
    </citation>
    <scope>NUCLEOTIDE SEQUENCE [LARGE SCALE GENOMIC DNA]</scope>
</reference>
<name>A0ACB9RKC6_9MYRT</name>
<sequence length="295" mass="33221">MWRLISWLIPPISASFDPRKSVPVLLCLAFGIGLLILCGRKSSLKELAPLPPGPRGVPVVGFLPCLNRNLHEYFMELARVHGPIYKLWIGTKLYVVISSPLLAKEVVCNHDTTFANRGPNTASRVFSYGGKDIAFAPYGPEWNALRKMFIRKMQSPSNLNVLYVHRMRELAKSVEEIKGKVGKPIEIGELAFWTVINMISRMFWGGTLDEHRGVRIGDEFQDAVMRLTTILGKPNVSDFFPRLARFDVQGIERDMKEAVSWIGEIFDFAVNGRAASTQNGGGRSDFMQFLLNYED</sequence>
<dbReference type="Proteomes" id="UP001057402">
    <property type="component" value="Chromosome 4"/>
</dbReference>
<accession>A0ACB9RKC6</accession>
<evidence type="ECO:0000313" key="2">
    <source>
        <dbReference type="Proteomes" id="UP001057402"/>
    </source>
</evidence>
<proteinExistence type="predicted"/>
<evidence type="ECO:0000313" key="1">
    <source>
        <dbReference type="EMBL" id="KAI4377898.1"/>
    </source>
</evidence>
<organism evidence="1 2">
    <name type="scientific">Melastoma candidum</name>
    <dbReference type="NCBI Taxonomy" id="119954"/>
    <lineage>
        <taxon>Eukaryota</taxon>
        <taxon>Viridiplantae</taxon>
        <taxon>Streptophyta</taxon>
        <taxon>Embryophyta</taxon>
        <taxon>Tracheophyta</taxon>
        <taxon>Spermatophyta</taxon>
        <taxon>Magnoliopsida</taxon>
        <taxon>eudicotyledons</taxon>
        <taxon>Gunneridae</taxon>
        <taxon>Pentapetalae</taxon>
        <taxon>rosids</taxon>
        <taxon>malvids</taxon>
        <taxon>Myrtales</taxon>
        <taxon>Melastomataceae</taxon>
        <taxon>Melastomatoideae</taxon>
        <taxon>Melastomateae</taxon>
        <taxon>Melastoma</taxon>
    </lineage>
</organism>